<evidence type="ECO:0000313" key="2">
    <source>
        <dbReference type="EMBL" id="RUO58381.1"/>
    </source>
</evidence>
<dbReference type="AlphaFoldDB" id="A0A432YBT6"/>
<organism evidence="2 3">
    <name type="scientific">Idiomarina fontislapidosi</name>
    <dbReference type="NCBI Taxonomy" id="263723"/>
    <lineage>
        <taxon>Bacteria</taxon>
        <taxon>Pseudomonadati</taxon>
        <taxon>Pseudomonadota</taxon>
        <taxon>Gammaproteobacteria</taxon>
        <taxon>Alteromonadales</taxon>
        <taxon>Idiomarinaceae</taxon>
        <taxon>Idiomarina</taxon>
    </lineage>
</organism>
<name>A0A432YBT6_9GAMM</name>
<feature type="signal peptide" evidence="1">
    <location>
        <begin position="1"/>
        <end position="27"/>
    </location>
</feature>
<feature type="chain" id="PRO_5019297237" evidence="1">
    <location>
        <begin position="28"/>
        <end position="268"/>
    </location>
</feature>
<accession>A0A432YBT6</accession>
<evidence type="ECO:0000313" key="3">
    <source>
        <dbReference type="Proteomes" id="UP000287330"/>
    </source>
</evidence>
<dbReference type="OrthoDB" id="65747at2"/>
<sequence>MREKRKSWIAVSSAIGASMVISQGAAATTSPHASLAPATLLAAPGPMMEGEGEGAVNVDLTTNDAAFLAQLGLIRGHLWVGMKLYEQGHLAMAKTHMKHPGDELYAGLVSAFEARDLPGFAEPLSDLADSVNNDADKATVMAHYAALKEAIGANEPLPSMSAGEVLKSIASMLLTSADEYAIGIKQNQVVNVHEFQDAYGFQQIALSRLDALSEAQRAGAEDAIEETRNVIQGLDELWPTTTPEGELEGDASLIYGAASRIEMEANGI</sequence>
<dbReference type="EMBL" id="PIPV01000001">
    <property type="protein sequence ID" value="RUO58381.1"/>
    <property type="molecule type" value="Genomic_DNA"/>
</dbReference>
<keyword evidence="3" id="KW-1185">Reference proteome</keyword>
<dbReference type="Proteomes" id="UP000287330">
    <property type="component" value="Unassembled WGS sequence"/>
</dbReference>
<proteinExistence type="predicted"/>
<comment type="caution">
    <text evidence="2">The sequence shown here is derived from an EMBL/GenBank/DDBJ whole genome shotgun (WGS) entry which is preliminary data.</text>
</comment>
<evidence type="ECO:0000256" key="1">
    <source>
        <dbReference type="SAM" id="SignalP"/>
    </source>
</evidence>
<gene>
    <name evidence="2" type="ORF">CWE25_01960</name>
</gene>
<reference evidence="3" key="1">
    <citation type="journal article" date="2018" name="Front. Microbiol.">
        <title>Genome-Based Analysis Reveals the Taxonomy and Diversity of the Family Idiomarinaceae.</title>
        <authorList>
            <person name="Liu Y."/>
            <person name="Lai Q."/>
            <person name="Shao Z."/>
        </authorList>
    </citation>
    <scope>NUCLEOTIDE SEQUENCE [LARGE SCALE GENOMIC DNA]</scope>
    <source>
        <strain evidence="3">F23</strain>
    </source>
</reference>
<keyword evidence="1" id="KW-0732">Signal</keyword>
<protein>
    <submittedName>
        <fullName evidence="2">Uncharacterized protein</fullName>
    </submittedName>
</protein>